<sequence>MRLSIPKRMVGIASAVCAPRPLVRTRPGLALGGCRGAGGLRGSEAVQLLRYRRTLKRNILWGDKIVVRRRFAPVLVEIRNRGLSPEGAPEGTAVGTAATSATPEKGGTRPADVTETQFRPDAICALIGLRERATRSDVVWRRDRVGKGIGYPLEGISDAEFGVR</sequence>
<evidence type="ECO:0000313" key="3">
    <source>
        <dbReference type="Proteomes" id="UP001281614"/>
    </source>
</evidence>
<dbReference type="EMBL" id="VYYT01000157">
    <property type="protein sequence ID" value="KAK2761961.1"/>
    <property type="molecule type" value="Genomic_DNA"/>
</dbReference>
<gene>
    <name evidence="2" type="ORF">CKAH01_05191</name>
</gene>
<accession>A0AAD9YGV8</accession>
<feature type="compositionally biased region" description="Low complexity" evidence="1">
    <location>
        <begin position="91"/>
        <end position="102"/>
    </location>
</feature>
<dbReference type="AlphaFoldDB" id="A0AAD9YGV8"/>
<comment type="caution">
    <text evidence="2">The sequence shown here is derived from an EMBL/GenBank/DDBJ whole genome shotgun (WGS) entry which is preliminary data.</text>
</comment>
<evidence type="ECO:0000256" key="1">
    <source>
        <dbReference type="SAM" id="MobiDB-lite"/>
    </source>
</evidence>
<feature type="region of interest" description="Disordered" evidence="1">
    <location>
        <begin position="86"/>
        <end position="112"/>
    </location>
</feature>
<reference evidence="2" key="1">
    <citation type="submission" date="2023-02" db="EMBL/GenBank/DDBJ databases">
        <title>Colletotrichum kahawae CIFC_Que2 genome sequencing and assembly.</title>
        <authorList>
            <person name="Baroncelli R."/>
        </authorList>
    </citation>
    <scope>NUCLEOTIDE SEQUENCE</scope>
    <source>
        <strain evidence="2">CIFC_Que2</strain>
    </source>
</reference>
<keyword evidence="3" id="KW-1185">Reference proteome</keyword>
<evidence type="ECO:0000313" key="2">
    <source>
        <dbReference type="EMBL" id="KAK2761961.1"/>
    </source>
</evidence>
<protein>
    <submittedName>
        <fullName evidence="2">Uncharacterized protein</fullName>
    </submittedName>
</protein>
<proteinExistence type="predicted"/>
<organism evidence="2 3">
    <name type="scientific">Colletotrichum kahawae</name>
    <name type="common">Coffee berry disease fungus</name>
    <dbReference type="NCBI Taxonomy" id="34407"/>
    <lineage>
        <taxon>Eukaryota</taxon>
        <taxon>Fungi</taxon>
        <taxon>Dikarya</taxon>
        <taxon>Ascomycota</taxon>
        <taxon>Pezizomycotina</taxon>
        <taxon>Sordariomycetes</taxon>
        <taxon>Hypocreomycetidae</taxon>
        <taxon>Glomerellales</taxon>
        <taxon>Glomerellaceae</taxon>
        <taxon>Colletotrichum</taxon>
        <taxon>Colletotrichum gloeosporioides species complex</taxon>
    </lineage>
</organism>
<dbReference type="Proteomes" id="UP001281614">
    <property type="component" value="Unassembled WGS sequence"/>
</dbReference>
<name>A0AAD9YGV8_COLKA</name>